<dbReference type="Proteomes" id="UP000192610">
    <property type="component" value="Unassembled WGS sequence"/>
</dbReference>
<proteinExistence type="inferred from homology"/>
<dbReference type="STRING" id="354355.SAMN05660816_05949"/>
<dbReference type="InterPro" id="IPR058647">
    <property type="entry name" value="BSH_CzcB-like"/>
</dbReference>
<dbReference type="Gene3D" id="2.40.50.100">
    <property type="match status" value="1"/>
</dbReference>
<dbReference type="EMBL" id="LVXG01000034">
    <property type="protein sequence ID" value="OQP44830.1"/>
    <property type="molecule type" value="Genomic_DNA"/>
</dbReference>
<dbReference type="RefSeq" id="WP_081202884.1">
    <property type="nucleotide sequence ID" value="NZ_FOCZ01000016.1"/>
</dbReference>
<feature type="domain" description="CusB-like beta-barrel" evidence="3">
    <location>
        <begin position="226"/>
        <end position="298"/>
    </location>
</feature>
<dbReference type="GO" id="GO:0015562">
    <property type="term" value="F:efflux transmembrane transporter activity"/>
    <property type="evidence" value="ECO:0007669"/>
    <property type="project" value="TreeGrafter"/>
</dbReference>
<name>A0A1V9EFD4_9BACT</name>
<dbReference type="Pfam" id="PF25973">
    <property type="entry name" value="BSH_CzcB"/>
    <property type="match status" value="1"/>
</dbReference>
<gene>
    <name evidence="5" type="ORF">A4H97_10745</name>
</gene>
<dbReference type="PANTHER" id="PTHR30469">
    <property type="entry name" value="MULTIDRUG RESISTANCE PROTEIN MDTA"/>
    <property type="match status" value="1"/>
</dbReference>
<organism evidence="5 6">
    <name type="scientific">Niastella yeongjuensis</name>
    <dbReference type="NCBI Taxonomy" id="354355"/>
    <lineage>
        <taxon>Bacteria</taxon>
        <taxon>Pseudomonadati</taxon>
        <taxon>Bacteroidota</taxon>
        <taxon>Chitinophagia</taxon>
        <taxon>Chitinophagales</taxon>
        <taxon>Chitinophagaceae</taxon>
        <taxon>Niastella</taxon>
    </lineage>
</organism>
<evidence type="ECO:0000259" key="4">
    <source>
        <dbReference type="Pfam" id="PF25973"/>
    </source>
</evidence>
<evidence type="ECO:0000259" key="3">
    <source>
        <dbReference type="Pfam" id="PF25954"/>
    </source>
</evidence>
<sequence>MFCNSWIQQKIAKAYIIPIVALLALAACSPGNDEKGKKKESTSGIPMPETFNTTPIRFINPGYELSLPAELEPNEEVSVYAKLPGFVQHLYVDRGDRVRKGQLLAILEAPEIEQKYMSNKSSGQKVYNDYLFARQNYERLAEASKTSGAVAAIELERAKSAMESTKAAYEASTSETEQTAQIQKYLRITAPFDGIITARNVSLGALAGTSSGMPLFLIEQKKKLRLTVSIPEKHASAVREGMTATFTISSQPGKIFKTKLSRSSGLLNQQNRSLVVEFDVDNASGDLQGRDYAQVTLQLKRKDPTYWIPVKSLLNTQSGVFVLTFNNQEIKRIPVKEGVRLDSLLEVFGNFGKNDNIVLKPSEEIKEGKYN</sequence>
<dbReference type="InterPro" id="IPR006143">
    <property type="entry name" value="RND_pump_MFP"/>
</dbReference>
<feature type="domain" description="CzcB-like barrel-sandwich hybrid" evidence="4">
    <location>
        <begin position="77"/>
        <end position="206"/>
    </location>
</feature>
<dbReference type="GO" id="GO:1990281">
    <property type="term" value="C:efflux pump complex"/>
    <property type="evidence" value="ECO:0007669"/>
    <property type="project" value="TreeGrafter"/>
</dbReference>
<dbReference type="SUPFAM" id="SSF111369">
    <property type="entry name" value="HlyD-like secretion proteins"/>
    <property type="match status" value="1"/>
</dbReference>
<dbReference type="NCBIfam" id="TIGR01730">
    <property type="entry name" value="RND_mfp"/>
    <property type="match status" value="1"/>
</dbReference>
<dbReference type="Pfam" id="PF25954">
    <property type="entry name" value="Beta-barrel_RND_2"/>
    <property type="match status" value="1"/>
</dbReference>
<keyword evidence="6" id="KW-1185">Reference proteome</keyword>
<evidence type="ECO:0000256" key="1">
    <source>
        <dbReference type="ARBA" id="ARBA00009477"/>
    </source>
</evidence>
<dbReference type="OrthoDB" id="9806939at2"/>
<reference evidence="6" key="1">
    <citation type="submission" date="2016-04" db="EMBL/GenBank/DDBJ databases">
        <authorList>
            <person name="Chen L."/>
            <person name="Zhuang W."/>
            <person name="Wang G."/>
        </authorList>
    </citation>
    <scope>NUCLEOTIDE SEQUENCE [LARGE SCALE GENOMIC DNA]</scope>
    <source>
        <strain evidence="6">17621</strain>
    </source>
</reference>
<feature type="chain" id="PRO_5010738039" evidence="2">
    <location>
        <begin position="27"/>
        <end position="371"/>
    </location>
</feature>
<comment type="caution">
    <text evidence="5">The sequence shown here is derived from an EMBL/GenBank/DDBJ whole genome shotgun (WGS) entry which is preliminary data.</text>
</comment>
<dbReference type="AlphaFoldDB" id="A0A1V9EFD4"/>
<dbReference type="PANTHER" id="PTHR30469:SF37">
    <property type="entry name" value="RAGD PROTEIN"/>
    <property type="match status" value="1"/>
</dbReference>
<dbReference type="Gene3D" id="2.40.420.20">
    <property type="match status" value="1"/>
</dbReference>
<feature type="signal peptide" evidence="2">
    <location>
        <begin position="1"/>
        <end position="26"/>
    </location>
</feature>
<evidence type="ECO:0000256" key="2">
    <source>
        <dbReference type="SAM" id="SignalP"/>
    </source>
</evidence>
<accession>A0A1V9EFD4</accession>
<dbReference type="Gene3D" id="1.10.287.470">
    <property type="entry name" value="Helix hairpin bin"/>
    <property type="match status" value="1"/>
</dbReference>
<protein>
    <submittedName>
        <fullName evidence="5">Efflux transporter periplasmic adaptor subunit</fullName>
    </submittedName>
</protein>
<comment type="similarity">
    <text evidence="1">Belongs to the membrane fusion protein (MFP) (TC 8.A.1) family.</text>
</comment>
<dbReference type="Gene3D" id="2.40.30.170">
    <property type="match status" value="1"/>
</dbReference>
<keyword evidence="2" id="KW-0732">Signal</keyword>
<evidence type="ECO:0000313" key="6">
    <source>
        <dbReference type="Proteomes" id="UP000192610"/>
    </source>
</evidence>
<evidence type="ECO:0000313" key="5">
    <source>
        <dbReference type="EMBL" id="OQP44830.1"/>
    </source>
</evidence>
<dbReference type="InterPro" id="IPR058792">
    <property type="entry name" value="Beta-barrel_RND_2"/>
</dbReference>